<evidence type="ECO:0000313" key="2">
    <source>
        <dbReference type="EMBL" id="PES41746.1"/>
    </source>
</evidence>
<evidence type="ECO:0000313" key="5">
    <source>
        <dbReference type="Proteomes" id="UP000501076"/>
    </source>
</evidence>
<sequence length="181" mass="20843">MCIPSCLCSKDKEADLENQLHKRTGKVGFFVGKFLFLAAFVFFCFTLSISAEENIPEENIESHVSQPVVKDFIYQSLEPWVHQDITSHYEKVYGKQHKKVKVRPIKKDDIGIQMGEIQPGKGGKFTHIVRVKILNLKVKPEGEDEFFATDTLIYKVNINELSAENDVENVVKLLEYKHQER</sequence>
<dbReference type="Proteomes" id="UP000501076">
    <property type="component" value="Chromosome"/>
</dbReference>
<evidence type="ECO:0000313" key="3">
    <source>
        <dbReference type="EMBL" id="QJX76777.1"/>
    </source>
</evidence>
<dbReference type="EMBL" id="CP045272">
    <property type="protein sequence ID" value="QJX76777.1"/>
    <property type="molecule type" value="Genomic_DNA"/>
</dbReference>
<keyword evidence="1" id="KW-0472">Membrane</keyword>
<dbReference type="AlphaFoldDB" id="A0A269W1E3"/>
<proteinExistence type="predicted"/>
<evidence type="ECO:0000313" key="4">
    <source>
        <dbReference type="Proteomes" id="UP000220341"/>
    </source>
</evidence>
<gene>
    <name evidence="2" type="ORF">CN497_02935</name>
    <name evidence="3" type="ORF">FDZ14_11425</name>
</gene>
<keyword evidence="1" id="KW-1133">Transmembrane helix</keyword>
<name>A0A269W1E3_PRIMG</name>
<feature type="transmembrane region" description="Helical" evidence="1">
    <location>
        <begin position="27"/>
        <end position="49"/>
    </location>
</feature>
<dbReference type="EMBL" id="NTYW01000004">
    <property type="protein sequence ID" value="PES41746.1"/>
    <property type="molecule type" value="Genomic_DNA"/>
</dbReference>
<reference evidence="2 4" key="1">
    <citation type="submission" date="2017-09" db="EMBL/GenBank/DDBJ databases">
        <title>Large-scale bioinformatics analysis of Bacillus genomes uncovers conserved roles of natural products in bacterial physiology.</title>
        <authorList>
            <consortium name="Agbiome Team Llc"/>
            <person name="Bleich R.M."/>
            <person name="Kirk G.J."/>
            <person name="Santa Maria K.C."/>
            <person name="Allen S.E."/>
            <person name="Farag S."/>
            <person name="Shank E.A."/>
            <person name="Bowers A."/>
        </authorList>
    </citation>
    <scope>NUCLEOTIDE SEQUENCE [LARGE SCALE GENOMIC DNA]</scope>
    <source>
        <strain evidence="2 4">AFS003013</strain>
    </source>
</reference>
<keyword evidence="1" id="KW-0812">Transmembrane</keyword>
<evidence type="ECO:0000256" key="1">
    <source>
        <dbReference type="SAM" id="Phobius"/>
    </source>
</evidence>
<dbReference type="Proteomes" id="UP000220341">
    <property type="component" value="Unassembled WGS sequence"/>
</dbReference>
<protein>
    <submittedName>
        <fullName evidence="2">Uncharacterized protein</fullName>
    </submittedName>
</protein>
<accession>A0A269W1E3</accession>
<reference evidence="3 5" key="2">
    <citation type="submission" date="2019-10" db="EMBL/GenBank/DDBJ databases">
        <title>Complete genome sequences for adaption low water activity.</title>
        <authorList>
            <person name="Zhao L."/>
            <person name="Zhong J."/>
        </authorList>
    </citation>
    <scope>NUCLEOTIDE SEQUENCE [LARGE SCALE GENOMIC DNA]</scope>
    <source>
        <strain evidence="3 5">FDU301</strain>
    </source>
</reference>
<organism evidence="2 4">
    <name type="scientific">Priestia megaterium</name>
    <name type="common">Bacillus megaterium</name>
    <dbReference type="NCBI Taxonomy" id="1404"/>
    <lineage>
        <taxon>Bacteria</taxon>
        <taxon>Bacillati</taxon>
        <taxon>Bacillota</taxon>
        <taxon>Bacilli</taxon>
        <taxon>Bacillales</taxon>
        <taxon>Bacillaceae</taxon>
        <taxon>Priestia</taxon>
    </lineage>
</organism>